<keyword evidence="2" id="KW-1185">Reference proteome</keyword>
<sequence length="191" mass="21399">MASLSFFPEPNINETSYAHLFEAPLAKDKEVQLCLPSYNSFAIRNRRLTNPRWTGKATGSMSHTPDWIPSGCGSIRTVHVDALLPAEVNIAFDGRRVFTLEVHCPFLFPSLVCSQASWLLVYLPTLMEEGRSEGQVGSWKEYESCKRCHPDQEEVMGKLLVQPTEGKLLADLYSIEGSSINQIVQLLRPIS</sequence>
<organism evidence="1 2">
    <name type="scientific">Hibiscus sabdariffa</name>
    <name type="common">roselle</name>
    <dbReference type="NCBI Taxonomy" id="183260"/>
    <lineage>
        <taxon>Eukaryota</taxon>
        <taxon>Viridiplantae</taxon>
        <taxon>Streptophyta</taxon>
        <taxon>Embryophyta</taxon>
        <taxon>Tracheophyta</taxon>
        <taxon>Spermatophyta</taxon>
        <taxon>Magnoliopsida</taxon>
        <taxon>eudicotyledons</taxon>
        <taxon>Gunneridae</taxon>
        <taxon>Pentapetalae</taxon>
        <taxon>rosids</taxon>
        <taxon>malvids</taxon>
        <taxon>Malvales</taxon>
        <taxon>Malvaceae</taxon>
        <taxon>Malvoideae</taxon>
        <taxon>Hibiscus</taxon>
    </lineage>
</organism>
<gene>
    <name evidence="1" type="ORF">V6N12_036223</name>
</gene>
<dbReference type="Proteomes" id="UP001472677">
    <property type="component" value="Unassembled WGS sequence"/>
</dbReference>
<accession>A0ABR2ESI8</accession>
<comment type="caution">
    <text evidence="1">The sequence shown here is derived from an EMBL/GenBank/DDBJ whole genome shotgun (WGS) entry which is preliminary data.</text>
</comment>
<evidence type="ECO:0000313" key="1">
    <source>
        <dbReference type="EMBL" id="KAK8564092.1"/>
    </source>
</evidence>
<reference evidence="1 2" key="1">
    <citation type="journal article" date="2024" name="G3 (Bethesda)">
        <title>Genome assembly of Hibiscus sabdariffa L. provides insights into metabolisms of medicinal natural products.</title>
        <authorList>
            <person name="Kim T."/>
        </authorList>
    </citation>
    <scope>NUCLEOTIDE SEQUENCE [LARGE SCALE GENOMIC DNA]</scope>
    <source>
        <strain evidence="1">TK-2024</strain>
        <tissue evidence="1">Old leaves</tissue>
    </source>
</reference>
<proteinExistence type="predicted"/>
<evidence type="ECO:0000313" key="2">
    <source>
        <dbReference type="Proteomes" id="UP001472677"/>
    </source>
</evidence>
<dbReference type="EMBL" id="JBBPBM010000011">
    <property type="protein sequence ID" value="KAK8564092.1"/>
    <property type="molecule type" value="Genomic_DNA"/>
</dbReference>
<protein>
    <submittedName>
        <fullName evidence="1">Uncharacterized protein</fullName>
    </submittedName>
</protein>
<name>A0ABR2ESI8_9ROSI</name>